<feature type="transmembrane region" description="Helical" evidence="8">
    <location>
        <begin position="279"/>
        <end position="297"/>
    </location>
</feature>
<evidence type="ECO:0000256" key="7">
    <source>
        <dbReference type="SAM" id="MobiDB-lite"/>
    </source>
</evidence>
<feature type="transmembrane region" description="Helical" evidence="8">
    <location>
        <begin position="68"/>
        <end position="89"/>
    </location>
</feature>
<keyword evidence="5 8" id="KW-1133">Transmembrane helix</keyword>
<feature type="transmembrane region" description="Helical" evidence="8">
    <location>
        <begin position="127"/>
        <end position="151"/>
    </location>
</feature>
<dbReference type="Pfam" id="PF05977">
    <property type="entry name" value="MFS_3"/>
    <property type="match status" value="1"/>
</dbReference>
<feature type="domain" description="Major facilitator superfamily (MFS) profile" evidence="9">
    <location>
        <begin position="35"/>
        <end position="420"/>
    </location>
</feature>
<evidence type="ECO:0000256" key="8">
    <source>
        <dbReference type="SAM" id="Phobius"/>
    </source>
</evidence>
<dbReference type="GO" id="GO:0005886">
    <property type="term" value="C:plasma membrane"/>
    <property type="evidence" value="ECO:0007669"/>
    <property type="project" value="UniProtKB-SubCell"/>
</dbReference>
<feature type="transmembrane region" description="Helical" evidence="8">
    <location>
        <begin position="242"/>
        <end position="267"/>
    </location>
</feature>
<dbReference type="PROSITE" id="PS50850">
    <property type="entry name" value="MFS"/>
    <property type="match status" value="1"/>
</dbReference>
<dbReference type="Gene3D" id="1.20.1250.20">
    <property type="entry name" value="MFS general substrate transporter like domains"/>
    <property type="match status" value="2"/>
</dbReference>
<name>A0A6J4IVS2_9CHLR</name>
<protein>
    <submittedName>
        <fullName evidence="10">Uncharacterized MFS-type transporter</fullName>
    </submittedName>
</protein>
<proteinExistence type="predicted"/>
<evidence type="ECO:0000256" key="2">
    <source>
        <dbReference type="ARBA" id="ARBA00022448"/>
    </source>
</evidence>
<evidence type="ECO:0000256" key="6">
    <source>
        <dbReference type="ARBA" id="ARBA00023136"/>
    </source>
</evidence>
<feature type="transmembrane region" description="Helical" evidence="8">
    <location>
        <begin position="309"/>
        <end position="326"/>
    </location>
</feature>
<accession>A0A6J4IVS2</accession>
<comment type="subcellular location">
    <subcellularLocation>
        <location evidence="1">Cell membrane</location>
        <topology evidence="1">Multi-pass membrane protein</topology>
    </subcellularLocation>
</comment>
<dbReference type="InterPro" id="IPR010290">
    <property type="entry name" value="TM_effector"/>
</dbReference>
<gene>
    <name evidence="10" type="ORF">AVDCRST_MAG93-2144</name>
</gene>
<evidence type="ECO:0000256" key="5">
    <source>
        <dbReference type="ARBA" id="ARBA00022989"/>
    </source>
</evidence>
<keyword evidence="4 8" id="KW-0812">Transmembrane</keyword>
<feature type="transmembrane region" description="Helical" evidence="8">
    <location>
        <begin position="395"/>
        <end position="416"/>
    </location>
</feature>
<evidence type="ECO:0000256" key="4">
    <source>
        <dbReference type="ARBA" id="ARBA00022692"/>
    </source>
</evidence>
<dbReference type="InterPro" id="IPR036259">
    <property type="entry name" value="MFS_trans_sf"/>
</dbReference>
<keyword evidence="2" id="KW-0813">Transport</keyword>
<feature type="transmembrane region" description="Helical" evidence="8">
    <location>
        <begin position="38"/>
        <end position="62"/>
    </location>
</feature>
<dbReference type="AlphaFoldDB" id="A0A6J4IVS2"/>
<feature type="transmembrane region" description="Helical" evidence="8">
    <location>
        <begin position="101"/>
        <end position="121"/>
    </location>
</feature>
<sequence length="428" mass="44749">MESPTPPSGPDNDPTFSPSAPGARHDSYAALRYRDFRFLTIGTLASSLGSQMLGVAVGWELYERTNSAFVLGIVGLVQVIPVLLFSLYAGHIADRFDRKRIVMLSQALLLLCSLGLAVWSYGQGSLLLAFTCLGLIGVARAFGGPAGSALLPQTVPPPVFMNAATWSSSSGQLAAVVGPGLGGLMIAQFGSATAVYLVDAVAVLTFVLLLSMIPRRVVTAVSEPATLQSLLAGIRFIYRTKVVLASITLDLFAVLLGGATALLPVFAKDILEVGPTGLGWLRTAPSVGAILVALVLAHRPPFKHAGKTLLWTVAGFGVATIIFGFSESFWLSVAMLALLGAFDGVSMVIRHVLVLVKTPDEMRVRVNAVEGVFIGASNELGAFESGVAAALLGPVLAVASGGVGTILVVIFIALAWPEVRRLRQISEG</sequence>
<keyword evidence="6 8" id="KW-0472">Membrane</keyword>
<dbReference type="PANTHER" id="PTHR23513">
    <property type="entry name" value="INTEGRAL MEMBRANE EFFLUX PROTEIN-RELATED"/>
    <property type="match status" value="1"/>
</dbReference>
<dbReference type="PANTHER" id="PTHR23513:SF9">
    <property type="entry name" value="ENTEROBACTIN EXPORTER ENTS"/>
    <property type="match status" value="1"/>
</dbReference>
<dbReference type="GO" id="GO:0022857">
    <property type="term" value="F:transmembrane transporter activity"/>
    <property type="evidence" value="ECO:0007669"/>
    <property type="project" value="InterPro"/>
</dbReference>
<evidence type="ECO:0000256" key="3">
    <source>
        <dbReference type="ARBA" id="ARBA00022475"/>
    </source>
</evidence>
<evidence type="ECO:0000256" key="1">
    <source>
        <dbReference type="ARBA" id="ARBA00004651"/>
    </source>
</evidence>
<reference evidence="10" key="1">
    <citation type="submission" date="2020-02" db="EMBL/GenBank/DDBJ databases">
        <authorList>
            <person name="Meier V. D."/>
        </authorList>
    </citation>
    <scope>NUCLEOTIDE SEQUENCE</scope>
    <source>
        <strain evidence="10">AVDCRST_MAG93</strain>
    </source>
</reference>
<feature type="transmembrane region" description="Helical" evidence="8">
    <location>
        <begin position="193"/>
        <end position="213"/>
    </location>
</feature>
<feature type="region of interest" description="Disordered" evidence="7">
    <location>
        <begin position="1"/>
        <end position="22"/>
    </location>
</feature>
<dbReference type="CDD" id="cd06173">
    <property type="entry name" value="MFS_MefA_like"/>
    <property type="match status" value="1"/>
</dbReference>
<organism evidence="10">
    <name type="scientific">uncultured Chloroflexia bacterium</name>
    <dbReference type="NCBI Taxonomy" id="1672391"/>
    <lineage>
        <taxon>Bacteria</taxon>
        <taxon>Bacillati</taxon>
        <taxon>Chloroflexota</taxon>
        <taxon>Chloroflexia</taxon>
        <taxon>environmental samples</taxon>
    </lineage>
</organism>
<evidence type="ECO:0000313" key="10">
    <source>
        <dbReference type="EMBL" id="CAA9260085.1"/>
    </source>
</evidence>
<keyword evidence="3" id="KW-1003">Cell membrane</keyword>
<dbReference type="InterPro" id="IPR020846">
    <property type="entry name" value="MFS_dom"/>
</dbReference>
<dbReference type="EMBL" id="CADCTR010000723">
    <property type="protein sequence ID" value="CAA9260085.1"/>
    <property type="molecule type" value="Genomic_DNA"/>
</dbReference>
<dbReference type="SUPFAM" id="SSF103473">
    <property type="entry name" value="MFS general substrate transporter"/>
    <property type="match status" value="1"/>
</dbReference>
<evidence type="ECO:0000259" key="9">
    <source>
        <dbReference type="PROSITE" id="PS50850"/>
    </source>
</evidence>